<feature type="binding site" evidence="14">
    <location>
        <begin position="83"/>
        <end position="90"/>
    </location>
    <ligand>
        <name>GTP</name>
        <dbReference type="ChEBI" id="CHEBI:37565"/>
    </ligand>
</feature>
<evidence type="ECO:0000256" key="7">
    <source>
        <dbReference type="ARBA" id="ARBA00022824"/>
    </source>
</evidence>
<feature type="binding site" evidence="13">
    <location>
        <position position="165"/>
    </location>
    <ligand>
        <name>GTP</name>
        <dbReference type="ChEBI" id="CHEBI:37565"/>
    </ligand>
</feature>
<dbReference type="AlphaFoldDB" id="A0A820MXQ9"/>
<accession>A0A820MXQ9</accession>
<dbReference type="GO" id="GO:0046872">
    <property type="term" value="F:metal ion binding"/>
    <property type="evidence" value="ECO:0007669"/>
    <property type="project" value="UniProtKB-KW"/>
</dbReference>
<keyword evidence="8" id="KW-0931">ER-Golgi transport</keyword>
<dbReference type="Gene3D" id="3.40.50.300">
    <property type="entry name" value="P-loop containing nucleotide triphosphate hydrolases"/>
    <property type="match status" value="1"/>
</dbReference>
<dbReference type="EMBL" id="CAJOBO010001461">
    <property type="protein sequence ID" value="CAF4380416.1"/>
    <property type="molecule type" value="Genomic_DNA"/>
</dbReference>
<evidence type="ECO:0000256" key="1">
    <source>
        <dbReference type="ARBA" id="ARBA00004240"/>
    </source>
</evidence>
<evidence type="ECO:0000256" key="13">
    <source>
        <dbReference type="PIRSR" id="PIRSR606687-2"/>
    </source>
</evidence>
<evidence type="ECO:0000256" key="2">
    <source>
        <dbReference type="ARBA" id="ARBA00004555"/>
    </source>
</evidence>
<comment type="subcellular location">
    <subcellularLocation>
        <location evidence="1">Endoplasmic reticulum</location>
    </subcellularLocation>
    <subcellularLocation>
        <location evidence="2">Golgi apparatus</location>
    </subcellularLocation>
</comment>
<evidence type="ECO:0000256" key="5">
    <source>
        <dbReference type="ARBA" id="ARBA00022448"/>
    </source>
</evidence>
<feature type="binding site" evidence="15">
    <location>
        <position position="107"/>
    </location>
    <ligand>
        <name>Mg(2+)</name>
        <dbReference type="ChEBI" id="CHEBI:18420"/>
    </ligand>
</feature>
<dbReference type="GO" id="GO:0005794">
    <property type="term" value="C:Golgi apparatus"/>
    <property type="evidence" value="ECO:0007669"/>
    <property type="project" value="UniProtKB-SubCell"/>
</dbReference>
<keyword evidence="15" id="KW-0479">Metal-binding</keyword>
<evidence type="ECO:0000256" key="14">
    <source>
        <dbReference type="PIRSR" id="PIRSR606689-1"/>
    </source>
</evidence>
<gene>
    <name evidence="16" type="ORF">HFQ381_LOCUS18700</name>
</gene>
<keyword evidence="9" id="KW-0653">Protein transport</keyword>
<feature type="binding site" evidence="13">
    <location>
        <position position="91"/>
    </location>
    <ligand>
        <name>GTP</name>
        <dbReference type="ChEBI" id="CHEBI:37565"/>
    </ligand>
</feature>
<dbReference type="EC" id="3.6.5.2" evidence="4"/>
<evidence type="ECO:0000256" key="6">
    <source>
        <dbReference type="ARBA" id="ARBA00022741"/>
    </source>
</evidence>
<evidence type="ECO:0000256" key="3">
    <source>
        <dbReference type="ARBA" id="ARBA00007507"/>
    </source>
</evidence>
<dbReference type="GO" id="GO:0006886">
    <property type="term" value="P:intracellular protein transport"/>
    <property type="evidence" value="ECO:0007669"/>
    <property type="project" value="InterPro"/>
</dbReference>
<keyword evidence="11 14" id="KW-0342">GTP-binding</keyword>
<feature type="binding site" evidence="13">
    <location>
        <position position="86"/>
    </location>
    <ligand>
        <name>GTP</name>
        <dbReference type="ChEBI" id="CHEBI:37565"/>
    </ligand>
</feature>
<evidence type="ECO:0000256" key="10">
    <source>
        <dbReference type="ARBA" id="ARBA00023034"/>
    </source>
</evidence>
<evidence type="ECO:0000256" key="11">
    <source>
        <dbReference type="ARBA" id="ARBA00023134"/>
    </source>
</evidence>
<keyword evidence="15" id="KW-0460">Magnesium</keyword>
<name>A0A820MXQ9_9BILA</name>
<dbReference type="GO" id="GO:0003925">
    <property type="term" value="F:G protein activity"/>
    <property type="evidence" value="ECO:0007669"/>
    <property type="project" value="UniProtKB-EC"/>
</dbReference>
<evidence type="ECO:0000256" key="8">
    <source>
        <dbReference type="ARBA" id="ARBA00022892"/>
    </source>
</evidence>
<comment type="catalytic activity">
    <reaction evidence="12">
        <text>GTP + H2O = GDP + phosphate + H(+)</text>
        <dbReference type="Rhea" id="RHEA:19669"/>
        <dbReference type="ChEBI" id="CHEBI:15377"/>
        <dbReference type="ChEBI" id="CHEBI:15378"/>
        <dbReference type="ChEBI" id="CHEBI:37565"/>
        <dbReference type="ChEBI" id="CHEBI:43474"/>
        <dbReference type="ChEBI" id="CHEBI:58189"/>
        <dbReference type="EC" id="3.6.5.2"/>
    </reaction>
    <physiologicalReaction direction="left-to-right" evidence="12">
        <dbReference type="Rhea" id="RHEA:19670"/>
    </physiologicalReaction>
</comment>
<feature type="binding site" evidence="13">
    <location>
        <position position="167"/>
    </location>
    <ligand>
        <name>GTP</name>
        <dbReference type="ChEBI" id="CHEBI:37565"/>
    </ligand>
</feature>
<evidence type="ECO:0000313" key="17">
    <source>
        <dbReference type="Proteomes" id="UP000663851"/>
    </source>
</evidence>
<dbReference type="GO" id="GO:0016192">
    <property type="term" value="P:vesicle-mediated transport"/>
    <property type="evidence" value="ECO:0007669"/>
    <property type="project" value="UniProtKB-KW"/>
</dbReference>
<keyword evidence="7" id="KW-0256">Endoplasmic reticulum</keyword>
<evidence type="ECO:0000256" key="15">
    <source>
        <dbReference type="PIRSR" id="PIRSR606689-2"/>
    </source>
</evidence>
<feature type="binding site" evidence="13">
    <location>
        <position position="88"/>
    </location>
    <ligand>
        <name>GTP</name>
        <dbReference type="ChEBI" id="CHEBI:37565"/>
    </ligand>
</feature>
<dbReference type="InterPro" id="IPR027417">
    <property type="entry name" value="P-loop_NTPase"/>
</dbReference>
<keyword evidence="10" id="KW-0333">Golgi apparatus</keyword>
<feature type="non-terminal residue" evidence="16">
    <location>
        <position position="1"/>
    </location>
</feature>
<keyword evidence="5" id="KW-0813">Transport</keyword>
<dbReference type="InterPro" id="IPR006687">
    <property type="entry name" value="Small_GTPase_SAR1"/>
</dbReference>
<evidence type="ECO:0000313" key="16">
    <source>
        <dbReference type="EMBL" id="CAF4380416.1"/>
    </source>
</evidence>
<reference evidence="16" key="1">
    <citation type="submission" date="2021-02" db="EMBL/GenBank/DDBJ databases">
        <authorList>
            <person name="Nowell W R."/>
        </authorList>
    </citation>
    <scope>NUCLEOTIDE SEQUENCE</scope>
</reference>
<dbReference type="Pfam" id="PF00025">
    <property type="entry name" value="Arf"/>
    <property type="match status" value="1"/>
</dbReference>
<sequence>IVYRHELRPVLPMELEIVKLEKIEKECENDHKEAFKSLDSTEKTNPNQADTINELKNLQCADQLDSGFAKQLHKKTGQIVILGFHNAGKTTLSRTLQDNSSDEYTSSLSSRSSHLWKHYIPSVDSIIFLVDAIDPIRFAKATAELEDLLKNESVFNIPIVILGGKSDSQKAVDEESFLPCSTWFIRNNETNKRKHLLIY</sequence>
<feature type="binding site" evidence="13">
    <location>
        <position position="90"/>
    </location>
    <ligand>
        <name>GTP</name>
        <dbReference type="ChEBI" id="CHEBI:37565"/>
    </ligand>
</feature>
<dbReference type="GO" id="GO:0005783">
    <property type="term" value="C:endoplasmic reticulum"/>
    <property type="evidence" value="ECO:0007669"/>
    <property type="project" value="UniProtKB-SubCell"/>
</dbReference>
<evidence type="ECO:0000256" key="4">
    <source>
        <dbReference type="ARBA" id="ARBA00011984"/>
    </source>
</evidence>
<protein>
    <recommendedName>
        <fullName evidence="4">small monomeric GTPase</fullName>
        <ecNumber evidence="4">3.6.5.2</ecNumber>
    </recommendedName>
</protein>
<evidence type="ECO:0000256" key="9">
    <source>
        <dbReference type="ARBA" id="ARBA00022927"/>
    </source>
</evidence>
<dbReference type="GO" id="GO:0005525">
    <property type="term" value="F:GTP binding"/>
    <property type="evidence" value="ECO:0007669"/>
    <property type="project" value="UniProtKB-KW"/>
</dbReference>
<dbReference type="PANTHER" id="PTHR45684">
    <property type="entry name" value="RE74312P"/>
    <property type="match status" value="1"/>
</dbReference>
<dbReference type="InterPro" id="IPR006689">
    <property type="entry name" value="Small_GTPase_ARF/SAR"/>
</dbReference>
<proteinExistence type="inferred from homology"/>
<comment type="similarity">
    <text evidence="3">Belongs to the small GTPase superfamily. SAR1 family.</text>
</comment>
<organism evidence="16 17">
    <name type="scientific">Rotaria socialis</name>
    <dbReference type="NCBI Taxonomy" id="392032"/>
    <lineage>
        <taxon>Eukaryota</taxon>
        <taxon>Metazoa</taxon>
        <taxon>Spiralia</taxon>
        <taxon>Gnathifera</taxon>
        <taxon>Rotifera</taxon>
        <taxon>Eurotatoria</taxon>
        <taxon>Bdelloidea</taxon>
        <taxon>Philodinida</taxon>
        <taxon>Philodinidae</taxon>
        <taxon>Rotaria</taxon>
    </lineage>
</organism>
<evidence type="ECO:0000256" key="12">
    <source>
        <dbReference type="ARBA" id="ARBA00047660"/>
    </source>
</evidence>
<dbReference type="SUPFAM" id="SSF52540">
    <property type="entry name" value="P-loop containing nucleoside triphosphate hydrolases"/>
    <property type="match status" value="1"/>
</dbReference>
<feature type="binding site" evidence="15">
    <location>
        <position position="90"/>
    </location>
    <ligand>
        <name>Mg(2+)</name>
        <dbReference type="ChEBI" id="CHEBI:18420"/>
    </ligand>
</feature>
<keyword evidence="6 13" id="KW-0547">Nucleotide-binding</keyword>
<comment type="caution">
    <text evidence="16">The sequence shown here is derived from an EMBL/GenBank/DDBJ whole genome shotgun (WGS) entry which is preliminary data.</text>
</comment>
<dbReference type="Proteomes" id="UP000663851">
    <property type="component" value="Unassembled WGS sequence"/>
</dbReference>
<feature type="binding site" evidence="13">
    <location>
        <position position="89"/>
    </location>
    <ligand>
        <name>GTP</name>
        <dbReference type="ChEBI" id="CHEBI:37565"/>
    </ligand>
</feature>